<evidence type="ECO:0000259" key="8">
    <source>
        <dbReference type="PROSITE" id="PS50928"/>
    </source>
</evidence>
<dbReference type="PANTHER" id="PTHR43163:SF6">
    <property type="entry name" value="DIPEPTIDE TRANSPORT SYSTEM PERMEASE PROTEIN DPPB-RELATED"/>
    <property type="match status" value="1"/>
</dbReference>
<evidence type="ECO:0000313" key="10">
    <source>
        <dbReference type="Proteomes" id="UP000197781"/>
    </source>
</evidence>
<dbReference type="Pfam" id="PF00528">
    <property type="entry name" value="BPD_transp_1"/>
    <property type="match status" value="1"/>
</dbReference>
<reference evidence="9 10" key="1">
    <citation type="submission" date="2016-11" db="EMBL/GenBank/DDBJ databases">
        <authorList>
            <person name="Jaros S."/>
            <person name="Januszkiewicz K."/>
            <person name="Wedrychowicz H."/>
        </authorList>
    </citation>
    <scope>NUCLEOTIDE SEQUENCE [LARGE SCALE GENOMIC DNA]</scope>
    <source>
        <strain evidence="9 10">NF2</strain>
    </source>
</reference>
<organism evidence="9 10">
    <name type="scientific">Brevibacillus formosus</name>
    <dbReference type="NCBI Taxonomy" id="54913"/>
    <lineage>
        <taxon>Bacteria</taxon>
        <taxon>Bacillati</taxon>
        <taxon>Bacillota</taxon>
        <taxon>Bacilli</taxon>
        <taxon>Bacillales</taxon>
        <taxon>Paenibacillaceae</taxon>
        <taxon>Brevibacillus</taxon>
    </lineage>
</organism>
<keyword evidence="4 7" id="KW-0812">Transmembrane</keyword>
<sequence>MTSYFLKRVFYMALTLFGASILIFFLYALTPGDFVDTSPKLTAERKLELKAMYGLDKPVVERYFIWIKNALQGDFGYSLQYQQPVMSLLNDYIWNSFLLAITSTFFTWLIAISIGVLSAARQHSWFDALVTIGVFAAMSLPVFFVGLLFIKMFAVDAKLFPAGGMMTIGNKETGLAYAWDVVQHMFLPVTVLTLLSVGTLTRYFRTNMLEVIQQDFVRTARAKGLKEKVVLHKHALRNALLPAITLLGFELPALFGGAIITEKIFNWPGVGQLYMQAFSVRDYPLLMGFTMFLAILTVIGNLSADLLYRVADPRVRLK</sequence>
<evidence type="ECO:0000256" key="3">
    <source>
        <dbReference type="ARBA" id="ARBA00022475"/>
    </source>
</evidence>
<feature type="transmembrane region" description="Helical" evidence="7">
    <location>
        <begin position="240"/>
        <end position="265"/>
    </location>
</feature>
<accession>A0A220MKW6</accession>
<dbReference type="Proteomes" id="UP000197781">
    <property type="component" value="Chromosome"/>
</dbReference>
<dbReference type="CDD" id="cd06261">
    <property type="entry name" value="TM_PBP2"/>
    <property type="match status" value="1"/>
</dbReference>
<evidence type="ECO:0000256" key="6">
    <source>
        <dbReference type="ARBA" id="ARBA00023136"/>
    </source>
</evidence>
<dbReference type="SUPFAM" id="SSF161098">
    <property type="entry name" value="MetI-like"/>
    <property type="match status" value="1"/>
</dbReference>
<dbReference type="RefSeq" id="WP_088909088.1">
    <property type="nucleotide sequence ID" value="NZ_CP018145.1"/>
</dbReference>
<protein>
    <submittedName>
        <fullName evidence="9">Diguanylate cyclase</fullName>
    </submittedName>
</protein>
<evidence type="ECO:0000256" key="4">
    <source>
        <dbReference type="ARBA" id="ARBA00022692"/>
    </source>
</evidence>
<dbReference type="GO" id="GO:0055085">
    <property type="term" value="P:transmembrane transport"/>
    <property type="evidence" value="ECO:0007669"/>
    <property type="project" value="InterPro"/>
</dbReference>
<dbReference type="AlphaFoldDB" id="A0A220MKW6"/>
<feature type="domain" description="ABC transmembrane type-1" evidence="8">
    <location>
        <begin position="93"/>
        <end position="308"/>
    </location>
</feature>
<feature type="transmembrane region" description="Helical" evidence="7">
    <location>
        <begin position="285"/>
        <end position="308"/>
    </location>
</feature>
<feature type="transmembrane region" description="Helical" evidence="7">
    <location>
        <begin position="92"/>
        <end position="117"/>
    </location>
</feature>
<evidence type="ECO:0000256" key="5">
    <source>
        <dbReference type="ARBA" id="ARBA00022989"/>
    </source>
</evidence>
<comment type="subcellular location">
    <subcellularLocation>
        <location evidence="1 7">Cell membrane</location>
        <topology evidence="1 7">Multi-pass membrane protein</topology>
    </subcellularLocation>
</comment>
<keyword evidence="6 7" id="KW-0472">Membrane</keyword>
<dbReference type="Gene3D" id="1.10.3720.10">
    <property type="entry name" value="MetI-like"/>
    <property type="match status" value="1"/>
</dbReference>
<feature type="transmembrane region" description="Helical" evidence="7">
    <location>
        <begin position="185"/>
        <end position="204"/>
    </location>
</feature>
<dbReference type="PANTHER" id="PTHR43163">
    <property type="entry name" value="DIPEPTIDE TRANSPORT SYSTEM PERMEASE PROTEIN DPPB-RELATED"/>
    <property type="match status" value="1"/>
</dbReference>
<feature type="transmembrane region" description="Helical" evidence="7">
    <location>
        <begin position="129"/>
        <end position="150"/>
    </location>
</feature>
<feature type="transmembrane region" description="Helical" evidence="7">
    <location>
        <begin position="9"/>
        <end position="29"/>
    </location>
</feature>
<proteinExistence type="inferred from homology"/>
<name>A0A220MKW6_9BACL</name>
<evidence type="ECO:0000313" key="9">
    <source>
        <dbReference type="EMBL" id="ASJ55419.1"/>
    </source>
</evidence>
<evidence type="ECO:0000256" key="1">
    <source>
        <dbReference type="ARBA" id="ARBA00004651"/>
    </source>
</evidence>
<gene>
    <name evidence="9" type="ORF">BP422_18820</name>
</gene>
<dbReference type="GO" id="GO:0005886">
    <property type="term" value="C:plasma membrane"/>
    <property type="evidence" value="ECO:0007669"/>
    <property type="project" value="UniProtKB-SubCell"/>
</dbReference>
<dbReference type="InterPro" id="IPR000515">
    <property type="entry name" value="MetI-like"/>
</dbReference>
<keyword evidence="3" id="KW-1003">Cell membrane</keyword>
<comment type="similarity">
    <text evidence="7">Belongs to the binding-protein-dependent transport system permease family.</text>
</comment>
<dbReference type="PROSITE" id="PS50928">
    <property type="entry name" value="ABC_TM1"/>
    <property type="match status" value="1"/>
</dbReference>
<dbReference type="EMBL" id="CP018145">
    <property type="protein sequence ID" value="ASJ55419.1"/>
    <property type="molecule type" value="Genomic_DNA"/>
</dbReference>
<dbReference type="InterPro" id="IPR035906">
    <property type="entry name" value="MetI-like_sf"/>
</dbReference>
<keyword evidence="2 7" id="KW-0813">Transport</keyword>
<evidence type="ECO:0000256" key="2">
    <source>
        <dbReference type="ARBA" id="ARBA00022448"/>
    </source>
</evidence>
<evidence type="ECO:0000256" key="7">
    <source>
        <dbReference type="RuleBase" id="RU363032"/>
    </source>
</evidence>
<dbReference type="KEGG" id="bfm:BP422_18820"/>
<keyword evidence="5 7" id="KW-1133">Transmembrane helix</keyword>